<dbReference type="OrthoDB" id="285216at2759"/>
<dbReference type="CDD" id="cd05402">
    <property type="entry name" value="NT_PAP_TUTase"/>
    <property type="match status" value="1"/>
</dbReference>
<dbReference type="GO" id="GO:1990817">
    <property type="term" value="F:poly(A) RNA polymerase activity"/>
    <property type="evidence" value="ECO:0007669"/>
    <property type="project" value="InterPro"/>
</dbReference>
<name>A0A8S1QCE2_9CILI</name>
<sequence>MSKMFHTIADLSDLDAITKSNKERLRLLNILPKEQKVEMEVQTDKILQILPKQDSLKLLNQSIDQYIQQVDQYNQEHQQNLEELINKIKATVRRVLNQEAYVYGSFATQLSLPNSDIDIVIMTTQQLYIVDQMKKLEMEFSKTKFIEETKCILFTAIPVLKLKSINYYFNKRIDISFQEPRHNGIQCVSLIKSYLNYLPELRPLTMVLKQFLSQSSLLDPYQGGLSSYGLNLMIVSFLQSRTGQQLSLAQCLIEFLYLYGCEMDYIAKTIYVFPPDQQVSAYPIYFNPQNATNQIPTLLIQDPLNEKHNVGRPTYNIQAIKFIFAVGFMKALNYQSGQIDDFLTCGKDVQLKLESHIHNFYQQ</sequence>
<dbReference type="GO" id="GO:0005730">
    <property type="term" value="C:nucleolus"/>
    <property type="evidence" value="ECO:0007669"/>
    <property type="project" value="TreeGrafter"/>
</dbReference>
<organism evidence="3 4">
    <name type="scientific">Paramecium sonneborni</name>
    <dbReference type="NCBI Taxonomy" id="65129"/>
    <lineage>
        <taxon>Eukaryota</taxon>
        <taxon>Sar</taxon>
        <taxon>Alveolata</taxon>
        <taxon>Ciliophora</taxon>
        <taxon>Intramacronucleata</taxon>
        <taxon>Oligohymenophorea</taxon>
        <taxon>Peniculida</taxon>
        <taxon>Parameciidae</taxon>
        <taxon>Paramecium</taxon>
    </lineage>
</organism>
<evidence type="ECO:0000256" key="1">
    <source>
        <dbReference type="SAM" id="Coils"/>
    </source>
</evidence>
<gene>
    <name evidence="3" type="ORF">PSON_ATCC_30995.1.T1030078</name>
</gene>
<comment type="caution">
    <text evidence="3">The sequence shown here is derived from an EMBL/GenBank/DDBJ whole genome shotgun (WGS) entry which is preliminary data.</text>
</comment>
<dbReference type="PANTHER" id="PTHR23092">
    <property type="entry name" value="POLY(A) RNA POLYMERASE"/>
    <property type="match status" value="1"/>
</dbReference>
<evidence type="ECO:0000313" key="4">
    <source>
        <dbReference type="Proteomes" id="UP000692954"/>
    </source>
</evidence>
<dbReference type="EMBL" id="CAJJDN010000103">
    <property type="protein sequence ID" value="CAD8113352.1"/>
    <property type="molecule type" value="Genomic_DNA"/>
</dbReference>
<dbReference type="GO" id="GO:0031123">
    <property type="term" value="P:RNA 3'-end processing"/>
    <property type="evidence" value="ECO:0007669"/>
    <property type="project" value="TreeGrafter"/>
</dbReference>
<dbReference type="InterPro" id="IPR054708">
    <property type="entry name" value="MTPAP-like_central"/>
</dbReference>
<dbReference type="InterPro" id="IPR045862">
    <property type="entry name" value="Trf4-like"/>
</dbReference>
<evidence type="ECO:0000259" key="2">
    <source>
        <dbReference type="Pfam" id="PF22600"/>
    </source>
</evidence>
<proteinExistence type="predicted"/>
<feature type="coiled-coil region" evidence="1">
    <location>
        <begin position="56"/>
        <end position="98"/>
    </location>
</feature>
<feature type="domain" description="Poly(A) RNA polymerase mitochondrial-like central palm" evidence="2">
    <location>
        <begin position="59"/>
        <end position="195"/>
    </location>
</feature>
<dbReference type="GO" id="GO:0043634">
    <property type="term" value="P:polyadenylation-dependent ncRNA catabolic process"/>
    <property type="evidence" value="ECO:0007669"/>
    <property type="project" value="TreeGrafter"/>
</dbReference>
<dbReference type="PANTHER" id="PTHR23092:SF15">
    <property type="entry name" value="INACTIVE NON-CANONICAL POLY(A) RNA POLYMERASE PROTEIN TRF4-2-RELATED"/>
    <property type="match status" value="1"/>
</dbReference>
<keyword evidence="1" id="KW-0175">Coiled coil</keyword>
<accession>A0A8S1QCE2</accession>
<keyword evidence="4" id="KW-1185">Reference proteome</keyword>
<reference evidence="3" key="1">
    <citation type="submission" date="2021-01" db="EMBL/GenBank/DDBJ databases">
        <authorList>
            <consortium name="Genoscope - CEA"/>
            <person name="William W."/>
        </authorList>
    </citation>
    <scope>NUCLEOTIDE SEQUENCE</scope>
</reference>
<protein>
    <recommendedName>
        <fullName evidence="2">Poly(A) RNA polymerase mitochondrial-like central palm domain-containing protein</fullName>
    </recommendedName>
</protein>
<dbReference type="GO" id="GO:0003729">
    <property type="term" value="F:mRNA binding"/>
    <property type="evidence" value="ECO:0007669"/>
    <property type="project" value="TreeGrafter"/>
</dbReference>
<dbReference type="GO" id="GO:0031499">
    <property type="term" value="C:TRAMP complex"/>
    <property type="evidence" value="ECO:0007669"/>
    <property type="project" value="TreeGrafter"/>
</dbReference>
<evidence type="ECO:0000313" key="3">
    <source>
        <dbReference type="EMBL" id="CAD8113352.1"/>
    </source>
</evidence>
<dbReference type="AlphaFoldDB" id="A0A8S1QCE2"/>
<dbReference type="Pfam" id="PF22600">
    <property type="entry name" value="MTPAP-like_central"/>
    <property type="match status" value="1"/>
</dbReference>
<dbReference type="Proteomes" id="UP000692954">
    <property type="component" value="Unassembled WGS sequence"/>
</dbReference>